<dbReference type="Proteomes" id="UP000828390">
    <property type="component" value="Unassembled WGS sequence"/>
</dbReference>
<gene>
    <name evidence="1" type="ORF">DPMN_112753</name>
</gene>
<accession>A0A9D4QR72</accession>
<comment type="caution">
    <text evidence="1">The sequence shown here is derived from an EMBL/GenBank/DDBJ whole genome shotgun (WGS) entry which is preliminary data.</text>
</comment>
<evidence type="ECO:0000313" key="1">
    <source>
        <dbReference type="EMBL" id="KAH3839325.1"/>
    </source>
</evidence>
<reference evidence="1" key="2">
    <citation type="submission" date="2020-11" db="EMBL/GenBank/DDBJ databases">
        <authorList>
            <person name="McCartney M.A."/>
            <person name="Auch B."/>
            <person name="Kono T."/>
            <person name="Mallez S."/>
            <person name="Becker A."/>
            <person name="Gohl D.M."/>
            <person name="Silverstein K.A.T."/>
            <person name="Koren S."/>
            <person name="Bechman K.B."/>
            <person name="Herman A."/>
            <person name="Abrahante J.E."/>
            <person name="Garbe J."/>
        </authorList>
    </citation>
    <scope>NUCLEOTIDE SEQUENCE</scope>
    <source>
        <strain evidence="1">Duluth1</strain>
        <tissue evidence="1">Whole animal</tissue>
    </source>
</reference>
<keyword evidence="2" id="KW-1185">Reference proteome</keyword>
<reference evidence="1" key="1">
    <citation type="journal article" date="2019" name="bioRxiv">
        <title>The Genome of the Zebra Mussel, Dreissena polymorpha: A Resource for Invasive Species Research.</title>
        <authorList>
            <person name="McCartney M.A."/>
            <person name="Auch B."/>
            <person name="Kono T."/>
            <person name="Mallez S."/>
            <person name="Zhang Y."/>
            <person name="Obille A."/>
            <person name="Becker A."/>
            <person name="Abrahante J.E."/>
            <person name="Garbe J."/>
            <person name="Badalamenti J.P."/>
            <person name="Herman A."/>
            <person name="Mangelson H."/>
            <person name="Liachko I."/>
            <person name="Sullivan S."/>
            <person name="Sone E.D."/>
            <person name="Koren S."/>
            <person name="Silverstein K.A.T."/>
            <person name="Beckman K.B."/>
            <person name="Gohl D.M."/>
        </authorList>
    </citation>
    <scope>NUCLEOTIDE SEQUENCE</scope>
    <source>
        <strain evidence="1">Duluth1</strain>
        <tissue evidence="1">Whole animal</tissue>
    </source>
</reference>
<dbReference type="EMBL" id="JAIWYP010000004">
    <property type="protein sequence ID" value="KAH3839325.1"/>
    <property type="molecule type" value="Genomic_DNA"/>
</dbReference>
<name>A0A9D4QR72_DREPO</name>
<proteinExistence type="predicted"/>
<organism evidence="1 2">
    <name type="scientific">Dreissena polymorpha</name>
    <name type="common">Zebra mussel</name>
    <name type="synonym">Mytilus polymorpha</name>
    <dbReference type="NCBI Taxonomy" id="45954"/>
    <lineage>
        <taxon>Eukaryota</taxon>
        <taxon>Metazoa</taxon>
        <taxon>Spiralia</taxon>
        <taxon>Lophotrochozoa</taxon>
        <taxon>Mollusca</taxon>
        <taxon>Bivalvia</taxon>
        <taxon>Autobranchia</taxon>
        <taxon>Heteroconchia</taxon>
        <taxon>Euheterodonta</taxon>
        <taxon>Imparidentia</taxon>
        <taxon>Neoheterodontei</taxon>
        <taxon>Myida</taxon>
        <taxon>Dreissenoidea</taxon>
        <taxon>Dreissenidae</taxon>
        <taxon>Dreissena</taxon>
    </lineage>
</organism>
<protein>
    <submittedName>
        <fullName evidence="1">Uncharacterized protein</fullName>
    </submittedName>
</protein>
<sequence length="50" mass="5639">MGAQPTPTLQHCYAERYIEARRVKGHSLKLLGEETIEQKLQKVKVAVTST</sequence>
<evidence type="ECO:0000313" key="2">
    <source>
        <dbReference type="Proteomes" id="UP000828390"/>
    </source>
</evidence>
<dbReference type="AlphaFoldDB" id="A0A9D4QR72"/>